<organism evidence="1 2">
    <name type="scientific">Leucogyrophana mollusca</name>
    <dbReference type="NCBI Taxonomy" id="85980"/>
    <lineage>
        <taxon>Eukaryota</taxon>
        <taxon>Fungi</taxon>
        <taxon>Dikarya</taxon>
        <taxon>Basidiomycota</taxon>
        <taxon>Agaricomycotina</taxon>
        <taxon>Agaricomycetes</taxon>
        <taxon>Agaricomycetidae</taxon>
        <taxon>Boletales</taxon>
        <taxon>Boletales incertae sedis</taxon>
        <taxon>Leucogyrophana</taxon>
    </lineage>
</organism>
<dbReference type="Proteomes" id="UP000790709">
    <property type="component" value="Unassembled WGS sequence"/>
</dbReference>
<comment type="caution">
    <text evidence="1">The sequence shown here is derived from an EMBL/GenBank/DDBJ whole genome shotgun (WGS) entry which is preliminary data.</text>
</comment>
<gene>
    <name evidence="1" type="ORF">BV22DRAFT_1132596</name>
</gene>
<proteinExistence type="predicted"/>
<keyword evidence="2" id="KW-1185">Reference proteome</keyword>
<evidence type="ECO:0000313" key="2">
    <source>
        <dbReference type="Proteomes" id="UP000790709"/>
    </source>
</evidence>
<sequence>MPAKYSHVKKRSASGLKKKAPNNAHGGKDTHRHQIITNHIDRTITTTMSAVSQLERSIARIFLIRYEQDIARLFSTHLFTVALVHLPTFMMRCISIGGPGWVAHNADCDEIKDWFRSVISMDMRQAGERVATKSVLWSYTALRDFAVSNNAPVCRKRGVQSLRLLPHYAALKAHLDGLQSAPHPVFSKPPHLGPLTEGLEALEEACEMKYGTQSPLRSTPPPGWDEHWRLKVQIGYERLSQTLWRVAREFDVRGYGAVLREKLTTKWCDCGCSTDHLGEVCERTVREDEESNGVRSGKQREWDGRGSGIFGWETEEEEDVWELDLDFGGDDHECEDCGDACADMTIGELMELRYLKAEREKELGNVAFRRGDFELAVQHYEAAYKVEPEMPHYQLNLAAAHLKLNNWVDAEKACTKALSQHRSSKGFFRRAKARKLLGEVDDAIKDLRAALKIQPSNSEAIAELLSLLPPEQATPSPPSASSSSAPSNSSSLQRPSNSDRLQLPKPKPPKQLPFARTWGDDRKIKIVAVPVTFEVPVPDASCPLPPALAKASGSSHPSSTKTNPQPSPAGPKAAKPKAEIPNSGVKVKTQKESFVFPSWEKYVVKQVVG</sequence>
<name>A0ACB8B801_9AGAM</name>
<evidence type="ECO:0000313" key="1">
    <source>
        <dbReference type="EMBL" id="KAH7921028.1"/>
    </source>
</evidence>
<dbReference type="EMBL" id="MU266545">
    <property type="protein sequence ID" value="KAH7921028.1"/>
    <property type="molecule type" value="Genomic_DNA"/>
</dbReference>
<protein>
    <submittedName>
        <fullName evidence="1">Uncharacterized protein</fullName>
    </submittedName>
</protein>
<reference evidence="1" key="1">
    <citation type="journal article" date="2021" name="New Phytol.">
        <title>Evolutionary innovations through gain and loss of genes in the ectomycorrhizal Boletales.</title>
        <authorList>
            <person name="Wu G."/>
            <person name="Miyauchi S."/>
            <person name="Morin E."/>
            <person name="Kuo A."/>
            <person name="Drula E."/>
            <person name="Varga T."/>
            <person name="Kohler A."/>
            <person name="Feng B."/>
            <person name="Cao Y."/>
            <person name="Lipzen A."/>
            <person name="Daum C."/>
            <person name="Hundley H."/>
            <person name="Pangilinan J."/>
            <person name="Johnson J."/>
            <person name="Barry K."/>
            <person name="LaButti K."/>
            <person name="Ng V."/>
            <person name="Ahrendt S."/>
            <person name="Min B."/>
            <person name="Choi I.G."/>
            <person name="Park H."/>
            <person name="Plett J.M."/>
            <person name="Magnuson J."/>
            <person name="Spatafora J.W."/>
            <person name="Nagy L.G."/>
            <person name="Henrissat B."/>
            <person name="Grigoriev I.V."/>
            <person name="Yang Z.L."/>
            <person name="Xu J."/>
            <person name="Martin F.M."/>
        </authorList>
    </citation>
    <scope>NUCLEOTIDE SEQUENCE</scope>
    <source>
        <strain evidence="1">KUC20120723A-06</strain>
    </source>
</reference>
<accession>A0ACB8B801</accession>